<feature type="signal peptide" evidence="1">
    <location>
        <begin position="1"/>
        <end position="21"/>
    </location>
</feature>
<name>A0A8S4PBQ9_OWEFU</name>
<evidence type="ECO:0000313" key="4">
    <source>
        <dbReference type="Proteomes" id="UP000749559"/>
    </source>
</evidence>
<dbReference type="Proteomes" id="UP000749559">
    <property type="component" value="Unassembled WGS sequence"/>
</dbReference>
<reference evidence="3" key="1">
    <citation type="submission" date="2022-03" db="EMBL/GenBank/DDBJ databases">
        <authorList>
            <person name="Martin C."/>
        </authorList>
    </citation>
    <scope>NUCLEOTIDE SEQUENCE</scope>
</reference>
<evidence type="ECO:0000259" key="2">
    <source>
        <dbReference type="Pfam" id="PF12680"/>
    </source>
</evidence>
<gene>
    <name evidence="3" type="ORF">OFUS_LOCUS15843</name>
</gene>
<dbReference type="InterPro" id="IPR032710">
    <property type="entry name" value="NTF2-like_dom_sf"/>
</dbReference>
<comment type="caution">
    <text evidence="3">The sequence shown here is derived from an EMBL/GenBank/DDBJ whole genome shotgun (WGS) entry which is preliminary data.</text>
</comment>
<dbReference type="InterPro" id="IPR037401">
    <property type="entry name" value="SnoaL-like"/>
</dbReference>
<protein>
    <recommendedName>
        <fullName evidence="2">SnoaL-like domain-containing protein</fullName>
    </recommendedName>
</protein>
<evidence type="ECO:0000256" key="1">
    <source>
        <dbReference type="SAM" id="SignalP"/>
    </source>
</evidence>
<keyword evidence="4" id="KW-1185">Reference proteome</keyword>
<feature type="chain" id="PRO_5035892835" description="SnoaL-like domain-containing protein" evidence="1">
    <location>
        <begin position="22"/>
        <end position="145"/>
    </location>
</feature>
<evidence type="ECO:0000313" key="3">
    <source>
        <dbReference type="EMBL" id="CAH1790666.1"/>
    </source>
</evidence>
<dbReference type="AlphaFoldDB" id="A0A8S4PBQ9"/>
<organism evidence="3 4">
    <name type="scientific">Owenia fusiformis</name>
    <name type="common">Polychaete worm</name>
    <dbReference type="NCBI Taxonomy" id="6347"/>
    <lineage>
        <taxon>Eukaryota</taxon>
        <taxon>Metazoa</taxon>
        <taxon>Spiralia</taxon>
        <taxon>Lophotrochozoa</taxon>
        <taxon>Annelida</taxon>
        <taxon>Polychaeta</taxon>
        <taxon>Sedentaria</taxon>
        <taxon>Canalipalpata</taxon>
        <taxon>Sabellida</taxon>
        <taxon>Oweniida</taxon>
        <taxon>Oweniidae</taxon>
        <taxon>Owenia</taxon>
    </lineage>
</organism>
<feature type="domain" description="SnoaL-like" evidence="2">
    <location>
        <begin position="38"/>
        <end position="95"/>
    </location>
</feature>
<dbReference type="Gene3D" id="3.10.450.50">
    <property type="match status" value="1"/>
</dbReference>
<dbReference type="Pfam" id="PF12680">
    <property type="entry name" value="SnoaL_2"/>
    <property type="match status" value="1"/>
</dbReference>
<sequence length="145" mass="16512">NNITMLKLIFLIIFTICVTTAAFTCNPKTNKKLEKALRDYVDYFNAGDWNATADLYADYATLATAGDFVRGKEAIRKFYIHEYGGEGYVMTTHNTDFDCCRNIVVTSQECGLKNQTGHVITSVRRSAQYAWYAQTYQMVENTLQI</sequence>
<feature type="non-terminal residue" evidence="3">
    <location>
        <position position="1"/>
    </location>
</feature>
<accession>A0A8S4PBQ9</accession>
<dbReference type="EMBL" id="CAIIXF020000008">
    <property type="protein sequence ID" value="CAH1790666.1"/>
    <property type="molecule type" value="Genomic_DNA"/>
</dbReference>
<dbReference type="SUPFAM" id="SSF54427">
    <property type="entry name" value="NTF2-like"/>
    <property type="match status" value="1"/>
</dbReference>
<keyword evidence="1" id="KW-0732">Signal</keyword>
<proteinExistence type="predicted"/>